<evidence type="ECO:0000259" key="2">
    <source>
        <dbReference type="Pfam" id="PF09851"/>
    </source>
</evidence>
<dbReference type="STRING" id="1122930.SAMN02745168_0444"/>
<keyword evidence="4" id="KW-1185">Reference proteome</keyword>
<name>A0A1W1YIE9_9FIRM</name>
<dbReference type="OrthoDB" id="5461404at2"/>
<dbReference type="Pfam" id="PF09851">
    <property type="entry name" value="SHOCT"/>
    <property type="match status" value="1"/>
</dbReference>
<proteinExistence type="predicted"/>
<keyword evidence="1" id="KW-0812">Transmembrane</keyword>
<organism evidence="3 4">
    <name type="scientific">Papillibacter cinnamivorans DSM 12816</name>
    <dbReference type="NCBI Taxonomy" id="1122930"/>
    <lineage>
        <taxon>Bacteria</taxon>
        <taxon>Bacillati</taxon>
        <taxon>Bacillota</taxon>
        <taxon>Clostridia</taxon>
        <taxon>Eubacteriales</taxon>
        <taxon>Oscillospiraceae</taxon>
        <taxon>Papillibacter</taxon>
    </lineage>
</organism>
<dbReference type="InterPro" id="IPR018649">
    <property type="entry name" value="SHOCT"/>
</dbReference>
<dbReference type="EMBL" id="FWXW01000001">
    <property type="protein sequence ID" value="SMC35913.1"/>
    <property type="molecule type" value="Genomic_DNA"/>
</dbReference>
<evidence type="ECO:0000313" key="3">
    <source>
        <dbReference type="EMBL" id="SMC35913.1"/>
    </source>
</evidence>
<keyword evidence="1" id="KW-0472">Membrane</keyword>
<reference evidence="3 4" key="1">
    <citation type="submission" date="2017-04" db="EMBL/GenBank/DDBJ databases">
        <authorList>
            <person name="Afonso C.L."/>
            <person name="Miller P.J."/>
            <person name="Scott M.A."/>
            <person name="Spackman E."/>
            <person name="Goraichik I."/>
            <person name="Dimitrov K.M."/>
            <person name="Suarez D.L."/>
            <person name="Swayne D.E."/>
        </authorList>
    </citation>
    <scope>NUCLEOTIDE SEQUENCE [LARGE SCALE GENOMIC DNA]</scope>
    <source>
        <strain evidence="3 4">DSM 12816</strain>
    </source>
</reference>
<feature type="transmembrane region" description="Helical" evidence="1">
    <location>
        <begin position="29"/>
        <end position="51"/>
    </location>
</feature>
<keyword evidence="1" id="KW-1133">Transmembrane helix</keyword>
<evidence type="ECO:0000256" key="1">
    <source>
        <dbReference type="SAM" id="Phobius"/>
    </source>
</evidence>
<feature type="domain" description="SHOCT" evidence="2">
    <location>
        <begin position="67"/>
        <end position="91"/>
    </location>
</feature>
<dbReference type="Proteomes" id="UP000192790">
    <property type="component" value="Unassembled WGS sequence"/>
</dbReference>
<dbReference type="AlphaFoldDB" id="A0A1W1YIE9"/>
<sequence length="94" mass="10281">MLLRGTGVLSRCFEGGAGYMGGYMHGGGGFLMILGALALIALIVIAVVTLVKQARRRHEGGHTDSSLELLNDRYVKGEITEEEYVRMKKVIKEK</sequence>
<dbReference type="RefSeq" id="WP_084233089.1">
    <property type="nucleotide sequence ID" value="NZ_FWXW01000001.1"/>
</dbReference>
<gene>
    <name evidence="3" type="ORF">SAMN02745168_0444</name>
</gene>
<accession>A0A1W1YIE9</accession>
<protein>
    <submittedName>
        <fullName evidence="3">Putative membrane protein</fullName>
    </submittedName>
</protein>
<evidence type="ECO:0000313" key="4">
    <source>
        <dbReference type="Proteomes" id="UP000192790"/>
    </source>
</evidence>